<dbReference type="Proteomes" id="UP000887561">
    <property type="component" value="Unplaced"/>
</dbReference>
<dbReference type="InterPro" id="IPR011701">
    <property type="entry name" value="MFS"/>
</dbReference>
<proteinExistence type="predicted"/>
<dbReference type="PANTHER" id="PTHR23504">
    <property type="entry name" value="MAJOR FACILITATOR SUPERFAMILY DOMAIN-CONTAINING PROTEIN 10"/>
    <property type="match status" value="1"/>
</dbReference>
<dbReference type="PANTHER" id="PTHR23504:SF1">
    <property type="entry name" value="GH21943P-RELATED"/>
    <property type="match status" value="1"/>
</dbReference>
<dbReference type="GO" id="GO:0022857">
    <property type="term" value="F:transmembrane transporter activity"/>
    <property type="evidence" value="ECO:0007669"/>
    <property type="project" value="InterPro"/>
</dbReference>
<keyword evidence="2" id="KW-0813">Transport</keyword>
<protein>
    <submittedName>
        <fullName evidence="8">Hippocampus abundant transcript 1 protein</fullName>
    </submittedName>
</protein>
<evidence type="ECO:0000256" key="5">
    <source>
        <dbReference type="ARBA" id="ARBA00023136"/>
    </source>
</evidence>
<evidence type="ECO:0000256" key="1">
    <source>
        <dbReference type="ARBA" id="ARBA00004141"/>
    </source>
</evidence>
<dbReference type="SUPFAM" id="SSF103473">
    <property type="entry name" value="MFS general substrate transporter"/>
    <property type="match status" value="1"/>
</dbReference>
<keyword evidence="3 6" id="KW-0812">Transmembrane</keyword>
<name>A0A915LRH8_MELJA</name>
<evidence type="ECO:0000313" key="7">
    <source>
        <dbReference type="Proteomes" id="UP000887561"/>
    </source>
</evidence>
<keyword evidence="7" id="KW-1185">Reference proteome</keyword>
<dbReference type="GO" id="GO:0016020">
    <property type="term" value="C:membrane"/>
    <property type="evidence" value="ECO:0007669"/>
    <property type="project" value="UniProtKB-SubCell"/>
</dbReference>
<organism evidence="7 8">
    <name type="scientific">Meloidogyne javanica</name>
    <name type="common">Root-knot nematode worm</name>
    <dbReference type="NCBI Taxonomy" id="6303"/>
    <lineage>
        <taxon>Eukaryota</taxon>
        <taxon>Metazoa</taxon>
        <taxon>Ecdysozoa</taxon>
        <taxon>Nematoda</taxon>
        <taxon>Chromadorea</taxon>
        <taxon>Rhabditida</taxon>
        <taxon>Tylenchina</taxon>
        <taxon>Tylenchomorpha</taxon>
        <taxon>Tylenchoidea</taxon>
        <taxon>Meloidogynidae</taxon>
        <taxon>Meloidogyninae</taxon>
        <taxon>Meloidogyne</taxon>
        <taxon>Meloidogyne incognita group</taxon>
    </lineage>
</organism>
<reference evidence="8" key="1">
    <citation type="submission" date="2022-11" db="UniProtKB">
        <authorList>
            <consortium name="WormBaseParasite"/>
        </authorList>
    </citation>
    <scope>IDENTIFICATION</scope>
</reference>
<comment type="subcellular location">
    <subcellularLocation>
        <location evidence="1">Membrane</location>
        <topology evidence="1">Multi-pass membrane protein</topology>
    </subcellularLocation>
</comment>
<dbReference type="Pfam" id="PF07690">
    <property type="entry name" value="MFS_1"/>
    <property type="match status" value="1"/>
</dbReference>
<feature type="transmembrane region" description="Helical" evidence="6">
    <location>
        <begin position="38"/>
        <end position="64"/>
    </location>
</feature>
<accession>A0A915LRH8</accession>
<dbReference type="AlphaFoldDB" id="A0A915LRH8"/>
<evidence type="ECO:0000256" key="4">
    <source>
        <dbReference type="ARBA" id="ARBA00022989"/>
    </source>
</evidence>
<dbReference type="InterPro" id="IPR036259">
    <property type="entry name" value="MFS_trans_sf"/>
</dbReference>
<keyword evidence="5 6" id="KW-0472">Membrane</keyword>
<evidence type="ECO:0000256" key="2">
    <source>
        <dbReference type="ARBA" id="ARBA00022448"/>
    </source>
</evidence>
<sequence>MGRRTRSISSAICCKRRFRSSTPTLSSMSAKRPSEAGLVHALFIIFLEYFSWGLLTVPVISVLAETFPSNKFLMNGLIMGLKDCTPTLRGLIVRDRFLGILSFISSPLVGALSDVCGRKPFLLLTVFFTCMPIPCLKISPWWYFTLFTFSGLFSVTFSVVLAYVADITEPNERTTACGLVSATFAASLVTSPVNF</sequence>
<dbReference type="WBParaSite" id="scaffold17325_cov211.g18581">
    <property type="protein sequence ID" value="scaffold17325_cov211.g18581"/>
    <property type="gene ID" value="scaffold17325_cov211.g18581"/>
</dbReference>
<evidence type="ECO:0000256" key="6">
    <source>
        <dbReference type="SAM" id="Phobius"/>
    </source>
</evidence>
<feature type="transmembrane region" description="Helical" evidence="6">
    <location>
        <begin position="141"/>
        <end position="164"/>
    </location>
</feature>
<keyword evidence="4 6" id="KW-1133">Transmembrane helix</keyword>
<evidence type="ECO:0000313" key="8">
    <source>
        <dbReference type="WBParaSite" id="scaffold17325_cov211.g18581"/>
    </source>
</evidence>
<dbReference type="Gene3D" id="1.20.1250.20">
    <property type="entry name" value="MFS general substrate transporter like domains"/>
    <property type="match status" value="1"/>
</dbReference>
<evidence type="ECO:0000256" key="3">
    <source>
        <dbReference type="ARBA" id="ARBA00022692"/>
    </source>
</evidence>